<dbReference type="EMBL" id="LBWB01000011">
    <property type="protein sequence ID" value="KKR00548.1"/>
    <property type="molecule type" value="Genomic_DNA"/>
</dbReference>
<dbReference type="AlphaFoldDB" id="A0A0G0MBF5"/>
<evidence type="ECO:0000313" key="2">
    <source>
        <dbReference type="Proteomes" id="UP000033881"/>
    </source>
</evidence>
<evidence type="ECO:0000313" key="1">
    <source>
        <dbReference type="EMBL" id="KKR00548.1"/>
    </source>
</evidence>
<sequence length="193" mass="22700">MKKFLTTYKSGGNPEHKLEAFHNLVRGMRDAGFNVRFGTQPELYQIGKPYPKLNHQDFNFSHSAAEQFDTNSFPIVQIGIRGDYCMLWIHSLYGLQKVVYRDLPFFMWDEAIVDLSARNDFLLWCRSKAMERMIKQLRVIAESSSLTSEEQKKAEQFKTRFKLIYRNSRDHVPHELRNNFIAENLLEISDFAP</sequence>
<name>A0A0G0MBF5_9BACT</name>
<organism evidence="1 2">
    <name type="scientific">Candidatus Woesebacteria bacterium GW2011_GWB1_39_12</name>
    <dbReference type="NCBI Taxonomy" id="1618574"/>
    <lineage>
        <taxon>Bacteria</taxon>
        <taxon>Candidatus Woeseibacteriota</taxon>
    </lineage>
</organism>
<comment type="caution">
    <text evidence="1">The sequence shown here is derived from an EMBL/GenBank/DDBJ whole genome shotgun (WGS) entry which is preliminary data.</text>
</comment>
<proteinExistence type="predicted"/>
<accession>A0A0G0MBF5</accession>
<reference evidence="1 2" key="1">
    <citation type="journal article" date="2015" name="Nature">
        <title>rRNA introns, odd ribosomes, and small enigmatic genomes across a large radiation of phyla.</title>
        <authorList>
            <person name="Brown C.T."/>
            <person name="Hug L.A."/>
            <person name="Thomas B.C."/>
            <person name="Sharon I."/>
            <person name="Castelle C.J."/>
            <person name="Singh A."/>
            <person name="Wilkins M.J."/>
            <person name="Williams K.H."/>
            <person name="Banfield J.F."/>
        </authorList>
    </citation>
    <scope>NUCLEOTIDE SEQUENCE [LARGE SCALE GENOMIC DNA]</scope>
</reference>
<protein>
    <submittedName>
        <fullName evidence="1">Uncharacterized protein</fullName>
    </submittedName>
</protein>
<dbReference type="STRING" id="1618574.UT24_C0011G0001"/>
<gene>
    <name evidence="1" type="ORF">UT24_C0011G0001</name>
</gene>
<dbReference type="Proteomes" id="UP000033881">
    <property type="component" value="Unassembled WGS sequence"/>
</dbReference>